<dbReference type="PANTHER" id="PTHR22642:SF22">
    <property type="entry name" value="EXOENZYMES REGULATORY PROTEIN AEPA"/>
    <property type="match status" value="1"/>
</dbReference>
<name>A0A644UE86_9ZZZZ</name>
<evidence type="ECO:0000259" key="1">
    <source>
        <dbReference type="Pfam" id="PF07969"/>
    </source>
</evidence>
<protein>
    <submittedName>
        <fullName evidence="2">N-substituted formamide deformylase</fullName>
        <ecNumber evidence="2">3.5.1.91</ecNumber>
    </submittedName>
</protein>
<dbReference type="SUPFAM" id="SSF51338">
    <property type="entry name" value="Composite domain of metallo-dependent hydrolases"/>
    <property type="match status" value="1"/>
</dbReference>
<dbReference type="SUPFAM" id="SSF51556">
    <property type="entry name" value="Metallo-dependent hydrolases"/>
    <property type="match status" value="1"/>
</dbReference>
<dbReference type="Gene3D" id="2.30.40.10">
    <property type="entry name" value="Urease, subunit C, domain 1"/>
    <property type="match status" value="1"/>
</dbReference>
<gene>
    <name evidence="2" type="primary">nfdA_4</name>
    <name evidence="2" type="ORF">SDC9_23014</name>
</gene>
<dbReference type="Gene3D" id="3.20.20.140">
    <property type="entry name" value="Metal-dependent hydrolases"/>
    <property type="match status" value="1"/>
</dbReference>
<accession>A0A644UE86</accession>
<dbReference type="InterPro" id="IPR011059">
    <property type="entry name" value="Metal-dep_hydrolase_composite"/>
</dbReference>
<comment type="caution">
    <text evidence="2">The sequence shown here is derived from an EMBL/GenBank/DDBJ whole genome shotgun (WGS) entry which is preliminary data.</text>
</comment>
<dbReference type="EC" id="3.5.1.91" evidence="2"/>
<sequence>MNYDHKKPDLAFKNGRVLTVNDKNEIVEALAIEGDKIVFTGSDAELQKILDPDTRVIDLKGRTLMPGFIDSHFHPILSGLLDKGPEAAMIDTFFANCKSLAEMLSLLKAAVALKKPGQWVSMMGYEPLLLPEARHPRLEELDAIAPNNPVHCMHGGGHICMYNSRALEYLGVFKPEDAAKYPKDEVEVVDGKLTGMVRGHTHFWLWGQVEYTEEQQARAAMKSHAFALRNGITSIHDPGECGKTSYHIMQKLCRQGIFKIRSYMMLHSIFGKPFSKAENAHFLSLGLMSGLGDEHFRIGSCKFMIDGGSGGPSCATREPYDHNPDLPRERGWEREEVAEYLGEINNAECQATAHAIGDLAVEFMVEGYEKAFAKNPRPDLRHRIEHCTIADPDLIDRIARLNVIPVVNPGMLTTIGANYALFYGKRMKYLIALRSMIDAGIRPCIASDYPSGPVGIALIDGAVNRYNRVKSLQLDQTQCVGVMEAVRCATVNGAYASFEEGIKGSLEPGKLADMIILSEDITALPKEKLNEVKVDMTMIGGKVEYERKA</sequence>
<dbReference type="InterPro" id="IPR032466">
    <property type="entry name" value="Metal_Hydrolase"/>
</dbReference>
<dbReference type="EMBL" id="VSSQ01000104">
    <property type="protein sequence ID" value="MPL77162.1"/>
    <property type="molecule type" value="Genomic_DNA"/>
</dbReference>
<reference evidence="2" key="1">
    <citation type="submission" date="2019-08" db="EMBL/GenBank/DDBJ databases">
        <authorList>
            <person name="Kucharzyk K."/>
            <person name="Murdoch R.W."/>
            <person name="Higgins S."/>
            <person name="Loffler F."/>
        </authorList>
    </citation>
    <scope>NUCLEOTIDE SEQUENCE</scope>
</reference>
<evidence type="ECO:0000313" key="2">
    <source>
        <dbReference type="EMBL" id="MPL77162.1"/>
    </source>
</evidence>
<dbReference type="PANTHER" id="PTHR22642">
    <property type="entry name" value="IMIDAZOLONEPROPIONASE"/>
    <property type="match status" value="1"/>
</dbReference>
<dbReference type="AlphaFoldDB" id="A0A644UE86"/>
<dbReference type="Pfam" id="PF07969">
    <property type="entry name" value="Amidohydro_3"/>
    <property type="match status" value="1"/>
</dbReference>
<organism evidence="2">
    <name type="scientific">bioreactor metagenome</name>
    <dbReference type="NCBI Taxonomy" id="1076179"/>
    <lineage>
        <taxon>unclassified sequences</taxon>
        <taxon>metagenomes</taxon>
        <taxon>ecological metagenomes</taxon>
    </lineage>
</organism>
<dbReference type="InterPro" id="IPR033932">
    <property type="entry name" value="YtcJ-like"/>
</dbReference>
<dbReference type="CDD" id="cd01300">
    <property type="entry name" value="YtcJ_like"/>
    <property type="match status" value="1"/>
</dbReference>
<proteinExistence type="predicted"/>
<dbReference type="GO" id="GO:0016810">
    <property type="term" value="F:hydrolase activity, acting on carbon-nitrogen (but not peptide) bonds"/>
    <property type="evidence" value="ECO:0007669"/>
    <property type="project" value="InterPro"/>
</dbReference>
<keyword evidence="2" id="KW-0378">Hydrolase</keyword>
<feature type="domain" description="Amidohydrolase 3" evidence="1">
    <location>
        <begin position="55"/>
        <end position="543"/>
    </location>
</feature>
<dbReference type="InterPro" id="IPR013108">
    <property type="entry name" value="Amidohydro_3"/>
</dbReference>
<dbReference type="Gene3D" id="3.10.310.70">
    <property type="match status" value="1"/>
</dbReference>